<evidence type="ECO:0000313" key="2">
    <source>
        <dbReference type="EMBL" id="GAA2488731.1"/>
    </source>
</evidence>
<sequence length="281" mass="30639">MPFPDSPFSDSPVPGSPADRAAAGAAERELRAAVTHVAEVFAGTAAHPDEKGCSYCWPEEEIALLRDPDAALPDELVGAVAREVGSHWDDHPAVVRRILPRLVVLMVRGEANTVGMEAAQLARAGIPSWPREEAEAVRRFLDAWWTATLRHPDPPTPAADVFETCAMVSGTFTPWLDRWARERGPAADAHLGLAVEEWEDDLSADSGICSGFHVPWAGGEEPVDELRSWTAAHAPGRLRARGADPVTVHRVALLALPAEERWEERHWPPHLWQALLGARSS</sequence>
<dbReference type="Proteomes" id="UP001501358">
    <property type="component" value="Unassembled WGS sequence"/>
</dbReference>
<dbReference type="EMBL" id="BAAATA010000012">
    <property type="protein sequence ID" value="GAA2488731.1"/>
    <property type="molecule type" value="Genomic_DNA"/>
</dbReference>
<gene>
    <name evidence="2" type="ORF">GCM10010406_26140</name>
</gene>
<dbReference type="RefSeq" id="WP_344383370.1">
    <property type="nucleotide sequence ID" value="NZ_BAAATA010000012.1"/>
</dbReference>
<evidence type="ECO:0000313" key="3">
    <source>
        <dbReference type="Proteomes" id="UP001501358"/>
    </source>
</evidence>
<keyword evidence="3" id="KW-1185">Reference proteome</keyword>
<reference evidence="2 3" key="1">
    <citation type="journal article" date="2019" name="Int. J. Syst. Evol. Microbiol.">
        <title>The Global Catalogue of Microorganisms (GCM) 10K type strain sequencing project: providing services to taxonomists for standard genome sequencing and annotation.</title>
        <authorList>
            <consortium name="The Broad Institute Genomics Platform"/>
            <consortium name="The Broad Institute Genome Sequencing Center for Infectious Disease"/>
            <person name="Wu L."/>
            <person name="Ma J."/>
        </authorList>
    </citation>
    <scope>NUCLEOTIDE SEQUENCE [LARGE SCALE GENOMIC DNA]</scope>
    <source>
        <strain evidence="2 3">JCM 6307</strain>
    </source>
</reference>
<accession>A0ABN3LTG3</accession>
<feature type="region of interest" description="Disordered" evidence="1">
    <location>
        <begin position="1"/>
        <end position="26"/>
    </location>
</feature>
<evidence type="ECO:0000256" key="1">
    <source>
        <dbReference type="SAM" id="MobiDB-lite"/>
    </source>
</evidence>
<organism evidence="2 3">
    <name type="scientific">Streptomyces thermolineatus</name>
    <dbReference type="NCBI Taxonomy" id="44033"/>
    <lineage>
        <taxon>Bacteria</taxon>
        <taxon>Bacillati</taxon>
        <taxon>Actinomycetota</taxon>
        <taxon>Actinomycetes</taxon>
        <taxon>Kitasatosporales</taxon>
        <taxon>Streptomycetaceae</taxon>
        <taxon>Streptomyces</taxon>
    </lineage>
</organism>
<protein>
    <submittedName>
        <fullName evidence="2">Uncharacterized protein</fullName>
    </submittedName>
</protein>
<feature type="compositionally biased region" description="Low complexity" evidence="1">
    <location>
        <begin position="1"/>
        <end position="25"/>
    </location>
</feature>
<comment type="caution">
    <text evidence="2">The sequence shown here is derived from an EMBL/GenBank/DDBJ whole genome shotgun (WGS) entry which is preliminary data.</text>
</comment>
<proteinExistence type="predicted"/>
<name>A0ABN3LTG3_9ACTN</name>